<dbReference type="Pfam" id="PF00005">
    <property type="entry name" value="ABC_tran"/>
    <property type="match status" value="1"/>
</dbReference>
<dbReference type="SMART" id="SM00382">
    <property type="entry name" value="AAA"/>
    <property type="match status" value="1"/>
</dbReference>
<dbReference type="PROSITE" id="PS50893">
    <property type="entry name" value="ABC_TRANSPORTER_2"/>
    <property type="match status" value="1"/>
</dbReference>
<evidence type="ECO:0000259" key="8">
    <source>
        <dbReference type="PROSITE" id="PS50893"/>
    </source>
</evidence>
<evidence type="ECO:0000256" key="7">
    <source>
        <dbReference type="SAM" id="Phobius"/>
    </source>
</evidence>
<dbReference type="HOGENOM" id="CLU_014367_1_0_1"/>
<dbReference type="InterPro" id="IPR047817">
    <property type="entry name" value="ABC2_TM_bact-type"/>
</dbReference>
<evidence type="ECO:0000313" key="11">
    <source>
        <dbReference type="Proteomes" id="UP000015104"/>
    </source>
</evidence>
<keyword evidence="2 7" id="KW-0812">Transmembrane</keyword>
<dbReference type="InterPro" id="IPR017871">
    <property type="entry name" value="ABC_transporter-like_CS"/>
</dbReference>
<keyword evidence="3" id="KW-0547">Nucleotide-binding</keyword>
<dbReference type="PROSITE" id="PS51012">
    <property type="entry name" value="ABC_TM2"/>
    <property type="match status" value="1"/>
</dbReference>
<protein>
    <submittedName>
        <fullName evidence="10">Uncharacterized protein</fullName>
    </submittedName>
</protein>
<keyword evidence="4" id="KW-0067">ATP-binding</keyword>
<evidence type="ECO:0000313" key="10">
    <source>
        <dbReference type="EnsemblMetazoa" id="tetur26g02620.1"/>
    </source>
</evidence>
<evidence type="ECO:0000256" key="6">
    <source>
        <dbReference type="ARBA" id="ARBA00023136"/>
    </source>
</evidence>
<dbReference type="GO" id="GO:0016020">
    <property type="term" value="C:membrane"/>
    <property type="evidence" value="ECO:0007669"/>
    <property type="project" value="UniProtKB-SubCell"/>
</dbReference>
<dbReference type="InterPro" id="IPR003439">
    <property type="entry name" value="ABC_transporter-like_ATP-bd"/>
</dbReference>
<dbReference type="PANTHER" id="PTHR43038:SF3">
    <property type="entry name" value="ABC TRANSPORTER G FAMILY MEMBER 20 ISOFORM X1"/>
    <property type="match status" value="1"/>
</dbReference>
<dbReference type="AlphaFoldDB" id="T1KY65"/>
<keyword evidence="6 7" id="KW-0472">Membrane</keyword>
<feature type="domain" description="ABC transporter" evidence="8">
    <location>
        <begin position="22"/>
        <end position="256"/>
    </location>
</feature>
<feature type="transmembrane region" description="Helical" evidence="7">
    <location>
        <begin position="592"/>
        <end position="616"/>
    </location>
</feature>
<accession>T1KY65</accession>
<dbReference type="CDD" id="cd03230">
    <property type="entry name" value="ABC_DR_subfamily_A"/>
    <property type="match status" value="1"/>
</dbReference>
<feature type="transmembrane region" description="Helical" evidence="7">
    <location>
        <begin position="513"/>
        <end position="536"/>
    </location>
</feature>
<evidence type="ECO:0000256" key="3">
    <source>
        <dbReference type="ARBA" id="ARBA00022741"/>
    </source>
</evidence>
<dbReference type="EMBL" id="CAEY01000699">
    <property type="status" value="NOT_ANNOTATED_CDS"/>
    <property type="molecule type" value="Genomic_DNA"/>
</dbReference>
<dbReference type="Gene3D" id="3.40.50.300">
    <property type="entry name" value="P-loop containing nucleotide triphosphate hydrolases"/>
    <property type="match status" value="1"/>
</dbReference>
<evidence type="ECO:0000256" key="5">
    <source>
        <dbReference type="ARBA" id="ARBA00022989"/>
    </source>
</evidence>
<dbReference type="GO" id="GO:0140359">
    <property type="term" value="F:ABC-type transporter activity"/>
    <property type="evidence" value="ECO:0007669"/>
    <property type="project" value="InterPro"/>
</dbReference>
<evidence type="ECO:0000259" key="9">
    <source>
        <dbReference type="PROSITE" id="PS51012"/>
    </source>
</evidence>
<keyword evidence="5 7" id="KW-1133">Transmembrane helix</keyword>
<reference evidence="11" key="1">
    <citation type="submission" date="2011-08" db="EMBL/GenBank/DDBJ databases">
        <authorList>
            <person name="Rombauts S."/>
        </authorList>
    </citation>
    <scope>NUCLEOTIDE SEQUENCE</scope>
    <source>
        <strain evidence="11">London</strain>
    </source>
</reference>
<organism evidence="10 11">
    <name type="scientific">Tetranychus urticae</name>
    <name type="common">Two-spotted spider mite</name>
    <dbReference type="NCBI Taxonomy" id="32264"/>
    <lineage>
        <taxon>Eukaryota</taxon>
        <taxon>Metazoa</taxon>
        <taxon>Ecdysozoa</taxon>
        <taxon>Arthropoda</taxon>
        <taxon>Chelicerata</taxon>
        <taxon>Arachnida</taxon>
        <taxon>Acari</taxon>
        <taxon>Acariformes</taxon>
        <taxon>Trombidiformes</taxon>
        <taxon>Prostigmata</taxon>
        <taxon>Eleutherengona</taxon>
        <taxon>Raphignathae</taxon>
        <taxon>Tetranychoidea</taxon>
        <taxon>Tetranychidae</taxon>
        <taxon>Tetranychus</taxon>
    </lineage>
</organism>
<dbReference type="GO" id="GO:0005524">
    <property type="term" value="F:ATP binding"/>
    <property type="evidence" value="ECO:0007669"/>
    <property type="project" value="UniProtKB-KW"/>
</dbReference>
<evidence type="ECO:0000256" key="1">
    <source>
        <dbReference type="ARBA" id="ARBA00004141"/>
    </source>
</evidence>
<name>T1KY65_TETUR</name>
<evidence type="ECO:0000256" key="2">
    <source>
        <dbReference type="ARBA" id="ARBA00022692"/>
    </source>
</evidence>
<dbReference type="InterPro" id="IPR003593">
    <property type="entry name" value="AAA+_ATPase"/>
</dbReference>
<dbReference type="Pfam" id="PF12698">
    <property type="entry name" value="ABC2_membrane_3"/>
    <property type="match status" value="1"/>
</dbReference>
<sequence>MEGTPTTQQSPKPTIKSPSLAVQMKNVSYNYGTSVKPMIALNNVNVHIPEGIIYGLLGPSGCGKTTLLRCILGRLKPQSGDIQIFGYKPGTRESLVPGQGVGYMPQELALYMQFTVKETINYFGQLTGIPKEERHSRVEFLLSFLDLTDPDRMVSDLSGGQRRRVSLAVALVHKPPLLILDEPTVGVDPLLRESIWSHLVHLTKTEGMTAIITTHYIEEARQANVVGLMREGSLLVEEDPECLMKTHQKDTLEGIFLKICHEQRTLSSNQFIEKNGGTVNATKKRQSVGQVNSSKEIKWKRPKPEPITGELELFKDSCRKIGALTEKMAIRLRRNIPMLTFQLVLPTIQIILFCICIGQEPKNLDLAVYNQDLSGANYSQKFLDLIDPNYVKINYVDSKDEALNQVKEGISHGALIFNPNYSLQLDNRFDMFEMMTDSKGKIINESTIYFHSDGTEFPIQITLITQLVTSAQKWIINLVNESFPFMASAIAEPLFKPVDPPIYGELKPSYRNFMAPGLILGISYILAVGLTALCFVMDRKEGLLERTFVAGVQAYQILFAHIIIQCSIILIQTILLLFTIFVIFQIDLNGSVISVTVLTLLQGIAGMSFGFLISALCYEEQSAMLISVGSFYPNLILCGILWPLEAMPDFMRDMSYLMPQTLAIKSMRYIITRGWEFTRFEVYIGFFATGCWILIFNILAVIIFAVKK</sequence>
<dbReference type="PANTHER" id="PTHR43038">
    <property type="entry name" value="ATP-BINDING CASSETTE, SUB-FAMILY H, MEMBER 1"/>
    <property type="match status" value="1"/>
</dbReference>
<dbReference type="SUPFAM" id="SSF52540">
    <property type="entry name" value="P-loop containing nucleoside triphosphate hydrolases"/>
    <property type="match status" value="1"/>
</dbReference>
<proteinExistence type="predicted"/>
<evidence type="ECO:0000256" key="4">
    <source>
        <dbReference type="ARBA" id="ARBA00022840"/>
    </source>
</evidence>
<dbReference type="Proteomes" id="UP000015104">
    <property type="component" value="Unassembled WGS sequence"/>
</dbReference>
<feature type="domain" description="ABC transmembrane type-2" evidence="9">
    <location>
        <begin position="475"/>
        <end position="707"/>
    </location>
</feature>
<dbReference type="InterPro" id="IPR013525">
    <property type="entry name" value="ABC2_TM"/>
</dbReference>
<feature type="transmembrane region" description="Helical" evidence="7">
    <location>
        <begin position="557"/>
        <end position="586"/>
    </location>
</feature>
<keyword evidence="11" id="KW-1185">Reference proteome</keyword>
<dbReference type="EnsemblMetazoa" id="tetur26g02620.1">
    <property type="protein sequence ID" value="tetur26g02620.1"/>
    <property type="gene ID" value="tetur26g02620"/>
</dbReference>
<dbReference type="STRING" id="32264.T1KY65"/>
<dbReference type="PROSITE" id="PS00211">
    <property type="entry name" value="ABC_TRANSPORTER_1"/>
    <property type="match status" value="1"/>
</dbReference>
<reference evidence="10" key="2">
    <citation type="submission" date="2015-06" db="UniProtKB">
        <authorList>
            <consortium name="EnsemblMetazoa"/>
        </authorList>
    </citation>
    <scope>IDENTIFICATION</scope>
</reference>
<dbReference type="InterPro" id="IPR027417">
    <property type="entry name" value="P-loop_NTPase"/>
</dbReference>
<feature type="transmembrane region" description="Helical" evidence="7">
    <location>
        <begin position="682"/>
        <end position="706"/>
    </location>
</feature>
<feature type="transmembrane region" description="Helical" evidence="7">
    <location>
        <begin position="623"/>
        <end position="644"/>
    </location>
</feature>
<dbReference type="eggNOG" id="KOG0059">
    <property type="taxonomic scope" value="Eukaryota"/>
</dbReference>
<dbReference type="GO" id="GO:0016887">
    <property type="term" value="F:ATP hydrolysis activity"/>
    <property type="evidence" value="ECO:0007669"/>
    <property type="project" value="InterPro"/>
</dbReference>
<comment type="subcellular location">
    <subcellularLocation>
        <location evidence="1">Membrane</location>
        <topology evidence="1">Multi-pass membrane protein</topology>
    </subcellularLocation>
</comment>